<evidence type="ECO:0000256" key="6">
    <source>
        <dbReference type="ARBA" id="ARBA00023136"/>
    </source>
</evidence>
<evidence type="ECO:0000256" key="8">
    <source>
        <dbReference type="SAM" id="Coils"/>
    </source>
</evidence>
<keyword evidence="3" id="KW-0813">Transport</keyword>
<dbReference type="PANTHER" id="PTHR30026">
    <property type="entry name" value="OUTER MEMBRANE PROTEIN TOLC"/>
    <property type="match status" value="1"/>
</dbReference>
<dbReference type="GO" id="GO:0015562">
    <property type="term" value="F:efflux transmembrane transporter activity"/>
    <property type="evidence" value="ECO:0007669"/>
    <property type="project" value="InterPro"/>
</dbReference>
<dbReference type="Gene3D" id="1.20.1600.10">
    <property type="entry name" value="Outer membrane efflux proteins (OEP)"/>
    <property type="match status" value="1"/>
</dbReference>
<evidence type="ECO:0000313" key="10">
    <source>
        <dbReference type="Proteomes" id="UP000184041"/>
    </source>
</evidence>
<dbReference type="AlphaFoldDB" id="A0A1M4X4X0"/>
<evidence type="ECO:0000256" key="2">
    <source>
        <dbReference type="ARBA" id="ARBA00007613"/>
    </source>
</evidence>
<keyword evidence="10" id="KW-1185">Reference proteome</keyword>
<keyword evidence="4" id="KW-1134">Transmembrane beta strand</keyword>
<protein>
    <submittedName>
        <fullName evidence="9">Outer membrane protein, cobalt-zinc-cadmium efflux system</fullName>
    </submittedName>
</protein>
<keyword evidence="7" id="KW-0998">Cell outer membrane</keyword>
<evidence type="ECO:0000256" key="7">
    <source>
        <dbReference type="ARBA" id="ARBA00023237"/>
    </source>
</evidence>
<keyword evidence="5" id="KW-0812">Transmembrane</keyword>
<dbReference type="InterPro" id="IPR051906">
    <property type="entry name" value="TolC-like"/>
</dbReference>
<keyword evidence="8" id="KW-0175">Coiled coil</keyword>
<reference evidence="9 10" key="1">
    <citation type="submission" date="2016-11" db="EMBL/GenBank/DDBJ databases">
        <authorList>
            <person name="Jaros S."/>
            <person name="Januszkiewicz K."/>
            <person name="Wedrychowicz H."/>
        </authorList>
    </citation>
    <scope>NUCLEOTIDE SEQUENCE [LARGE SCALE GENOMIC DNA]</scope>
    <source>
        <strain evidence="9 10">DSM 21986</strain>
    </source>
</reference>
<dbReference type="Proteomes" id="UP000184041">
    <property type="component" value="Unassembled WGS sequence"/>
</dbReference>
<feature type="coiled-coil region" evidence="8">
    <location>
        <begin position="170"/>
        <end position="197"/>
    </location>
</feature>
<dbReference type="GO" id="GO:0015288">
    <property type="term" value="F:porin activity"/>
    <property type="evidence" value="ECO:0007669"/>
    <property type="project" value="TreeGrafter"/>
</dbReference>
<evidence type="ECO:0000256" key="5">
    <source>
        <dbReference type="ARBA" id="ARBA00022692"/>
    </source>
</evidence>
<evidence type="ECO:0000256" key="1">
    <source>
        <dbReference type="ARBA" id="ARBA00004442"/>
    </source>
</evidence>
<comment type="similarity">
    <text evidence="2">Belongs to the outer membrane factor (OMF) (TC 1.B.17) family.</text>
</comment>
<accession>A0A1M4X4X0</accession>
<dbReference type="PANTHER" id="PTHR30026:SF20">
    <property type="entry name" value="OUTER MEMBRANE PROTEIN TOLC"/>
    <property type="match status" value="1"/>
</dbReference>
<dbReference type="GO" id="GO:1990281">
    <property type="term" value="C:efflux pump complex"/>
    <property type="evidence" value="ECO:0007669"/>
    <property type="project" value="TreeGrafter"/>
</dbReference>
<comment type="subcellular location">
    <subcellularLocation>
        <location evidence="1">Cell outer membrane</location>
    </subcellularLocation>
</comment>
<evidence type="ECO:0000256" key="4">
    <source>
        <dbReference type="ARBA" id="ARBA00022452"/>
    </source>
</evidence>
<dbReference type="InterPro" id="IPR003423">
    <property type="entry name" value="OMP_efflux"/>
</dbReference>
<name>A0A1M4X4X0_9BACT</name>
<dbReference type="OrthoDB" id="1522622at2"/>
<dbReference type="Pfam" id="PF02321">
    <property type="entry name" value="OEP"/>
    <property type="match status" value="1"/>
</dbReference>
<dbReference type="SUPFAM" id="SSF56954">
    <property type="entry name" value="Outer membrane efflux proteins (OEP)"/>
    <property type="match status" value="1"/>
</dbReference>
<proteinExistence type="inferred from homology"/>
<evidence type="ECO:0000313" key="9">
    <source>
        <dbReference type="EMBL" id="SHE88413.1"/>
    </source>
</evidence>
<evidence type="ECO:0000256" key="3">
    <source>
        <dbReference type="ARBA" id="ARBA00022448"/>
    </source>
</evidence>
<dbReference type="RefSeq" id="WP_073059977.1">
    <property type="nucleotide sequence ID" value="NZ_FQUS01000004.1"/>
</dbReference>
<dbReference type="EMBL" id="FQUS01000004">
    <property type="protein sequence ID" value="SHE88413.1"/>
    <property type="molecule type" value="Genomic_DNA"/>
</dbReference>
<sequence length="412" mass="48342">MIYSLIFALIFSWQAGSADTTDLSSLDVQKALRIAYDQNPRINQLRNKIDAQRQQQLLSIGLRDPELAYLREGVGDNGFSEQRWSVSQTFDFPLTSYYRYKNEQARTGVLERQLEAQKLQLKADVKSAYTELAYAIEISHLAREQVNLFQQLRNAAQTRSDLGESSEIDAMQADLQLSEARNNLETARRQIMNARYDLFETIGLEPEDQRYDISFPDTLHYIAVDIDQEEVLRRLDHHPELKQISRQQRAALLQTKIARASYLPDLSISYYKQDFGNNYDFYGFEVGVSIPLWFGASQSRKVKQAHALQREIDWKFAEQELSLKKRAEQTWHSYQTTRVNIQRFRESIQSKSLELVRMTQKGYQYGELDLLRLLEAQRTYLRTQEAYYQTLRNYYLKVIALEQYLQADIIFK</sequence>
<organism evidence="9 10">
    <name type="scientific">Fodinibius roseus</name>
    <dbReference type="NCBI Taxonomy" id="1194090"/>
    <lineage>
        <taxon>Bacteria</taxon>
        <taxon>Pseudomonadati</taxon>
        <taxon>Balneolota</taxon>
        <taxon>Balneolia</taxon>
        <taxon>Balneolales</taxon>
        <taxon>Balneolaceae</taxon>
        <taxon>Fodinibius</taxon>
    </lineage>
</organism>
<dbReference type="STRING" id="1194090.SAMN05443144_10419"/>
<dbReference type="GO" id="GO:0009279">
    <property type="term" value="C:cell outer membrane"/>
    <property type="evidence" value="ECO:0007669"/>
    <property type="project" value="UniProtKB-SubCell"/>
</dbReference>
<keyword evidence="6" id="KW-0472">Membrane</keyword>
<gene>
    <name evidence="9" type="ORF">SAMN05443144_10419</name>
</gene>